<evidence type="ECO:0000313" key="3">
    <source>
        <dbReference type="Proteomes" id="UP000800038"/>
    </source>
</evidence>
<feature type="region of interest" description="Disordered" evidence="1">
    <location>
        <begin position="116"/>
        <end position="136"/>
    </location>
</feature>
<feature type="region of interest" description="Disordered" evidence="1">
    <location>
        <begin position="74"/>
        <end position="102"/>
    </location>
</feature>
<gene>
    <name evidence="2" type="ORF">EJ02DRAFT_470734</name>
</gene>
<evidence type="ECO:0000313" key="2">
    <source>
        <dbReference type="EMBL" id="KAF1936058.1"/>
    </source>
</evidence>
<feature type="compositionally biased region" description="Low complexity" evidence="1">
    <location>
        <begin position="39"/>
        <end position="52"/>
    </location>
</feature>
<accession>A0A6A5S9B6</accession>
<reference evidence="2" key="1">
    <citation type="journal article" date="2020" name="Stud. Mycol.">
        <title>101 Dothideomycetes genomes: a test case for predicting lifestyles and emergence of pathogens.</title>
        <authorList>
            <person name="Haridas S."/>
            <person name="Albert R."/>
            <person name="Binder M."/>
            <person name="Bloem J."/>
            <person name="Labutti K."/>
            <person name="Salamov A."/>
            <person name="Andreopoulos B."/>
            <person name="Baker S."/>
            <person name="Barry K."/>
            <person name="Bills G."/>
            <person name="Bluhm B."/>
            <person name="Cannon C."/>
            <person name="Castanera R."/>
            <person name="Culley D."/>
            <person name="Daum C."/>
            <person name="Ezra D."/>
            <person name="Gonzalez J."/>
            <person name="Henrissat B."/>
            <person name="Kuo A."/>
            <person name="Liang C."/>
            <person name="Lipzen A."/>
            <person name="Lutzoni F."/>
            <person name="Magnuson J."/>
            <person name="Mondo S."/>
            <person name="Nolan M."/>
            <person name="Ohm R."/>
            <person name="Pangilinan J."/>
            <person name="Park H.-J."/>
            <person name="Ramirez L."/>
            <person name="Alfaro M."/>
            <person name="Sun H."/>
            <person name="Tritt A."/>
            <person name="Yoshinaga Y."/>
            <person name="Zwiers L.-H."/>
            <person name="Turgeon B."/>
            <person name="Goodwin S."/>
            <person name="Spatafora J."/>
            <person name="Crous P."/>
            <person name="Grigoriev I."/>
        </authorList>
    </citation>
    <scope>NUCLEOTIDE SEQUENCE</scope>
    <source>
        <strain evidence="2">CBS 161.51</strain>
    </source>
</reference>
<name>A0A6A5S9B6_9PLEO</name>
<sequence>MVEFAQVHGVEFPPLNKGEQPEREVGMPLTSDTIPSLETPITIPTPDTMTDTKLPVTISQRFTNPVTYIKARSANRSSRYTHAHPVSPVSHKRRSDNYSFLTSSETSENFRKLWTRSSRRDARNRTKAARVKHEDQGGRMRNPVILCEHGHRSAERTKTEVDHQVCKFQRGSLDGVEDNNGKYVGHNPQACGTATSSTLRHVGIAATLHLQLLDGFTWFTSALERHRGNVLDRFLSPERAIHPSPGYSSDLSRTSKA</sequence>
<keyword evidence="3" id="KW-1185">Reference proteome</keyword>
<dbReference type="Proteomes" id="UP000800038">
    <property type="component" value="Unassembled WGS sequence"/>
</dbReference>
<organism evidence="2 3">
    <name type="scientific">Clathrospora elynae</name>
    <dbReference type="NCBI Taxonomy" id="706981"/>
    <lineage>
        <taxon>Eukaryota</taxon>
        <taxon>Fungi</taxon>
        <taxon>Dikarya</taxon>
        <taxon>Ascomycota</taxon>
        <taxon>Pezizomycotina</taxon>
        <taxon>Dothideomycetes</taxon>
        <taxon>Pleosporomycetidae</taxon>
        <taxon>Pleosporales</taxon>
        <taxon>Diademaceae</taxon>
        <taxon>Clathrospora</taxon>
    </lineage>
</organism>
<protein>
    <submittedName>
        <fullName evidence="2">Uncharacterized protein</fullName>
    </submittedName>
</protein>
<feature type="region of interest" description="Disordered" evidence="1">
    <location>
        <begin position="12"/>
        <end position="52"/>
    </location>
</feature>
<dbReference type="EMBL" id="ML976214">
    <property type="protein sequence ID" value="KAF1936058.1"/>
    <property type="molecule type" value="Genomic_DNA"/>
</dbReference>
<evidence type="ECO:0000256" key="1">
    <source>
        <dbReference type="SAM" id="MobiDB-lite"/>
    </source>
</evidence>
<dbReference type="AlphaFoldDB" id="A0A6A5S9B6"/>
<proteinExistence type="predicted"/>